<evidence type="ECO:0000313" key="2">
    <source>
        <dbReference type="EMBL" id="CAC5382593.1"/>
    </source>
</evidence>
<proteinExistence type="predicted"/>
<gene>
    <name evidence="2" type="ORF">MCOR_18408</name>
</gene>
<feature type="compositionally biased region" description="Basic residues" evidence="1">
    <location>
        <begin position="169"/>
        <end position="185"/>
    </location>
</feature>
<keyword evidence="3" id="KW-1185">Reference proteome</keyword>
<accession>A0A6J8BFY5</accession>
<name>A0A6J8BFY5_MYTCO</name>
<dbReference type="AlphaFoldDB" id="A0A6J8BFY5"/>
<evidence type="ECO:0000313" key="3">
    <source>
        <dbReference type="Proteomes" id="UP000507470"/>
    </source>
</evidence>
<sequence length="221" mass="25807">MLVILELYKHYRELVYYQNMLPLEANDAFVNSTSFDGFSTNEHVNDVTLKTSTDATIKSRKHSENIQLDKTLKELGSIIKEVRNILLLILLSPRQIGINQLNMILDALYKPKENKSKPPELKNTAPKSTIAPLVSTQMPLSSTTTQFETTKTANTKSTSQNPINEDKRKKLKKNKKQKRKRKKYPKFIREAMNDFRDIMIEYNEVWAEYQMMQRFMPIFGR</sequence>
<dbReference type="EMBL" id="CACVKT020003242">
    <property type="protein sequence ID" value="CAC5382593.1"/>
    <property type="molecule type" value="Genomic_DNA"/>
</dbReference>
<dbReference type="Proteomes" id="UP000507470">
    <property type="component" value="Unassembled WGS sequence"/>
</dbReference>
<feature type="compositionally biased region" description="Low complexity" evidence="1">
    <location>
        <begin position="143"/>
        <end position="155"/>
    </location>
</feature>
<reference evidence="2 3" key="1">
    <citation type="submission" date="2020-06" db="EMBL/GenBank/DDBJ databases">
        <authorList>
            <person name="Li R."/>
            <person name="Bekaert M."/>
        </authorList>
    </citation>
    <scope>NUCLEOTIDE SEQUENCE [LARGE SCALE GENOMIC DNA]</scope>
    <source>
        <strain evidence="3">wild</strain>
    </source>
</reference>
<feature type="region of interest" description="Disordered" evidence="1">
    <location>
        <begin position="113"/>
        <end position="185"/>
    </location>
</feature>
<evidence type="ECO:0000256" key="1">
    <source>
        <dbReference type="SAM" id="MobiDB-lite"/>
    </source>
</evidence>
<organism evidence="2 3">
    <name type="scientific">Mytilus coruscus</name>
    <name type="common">Sea mussel</name>
    <dbReference type="NCBI Taxonomy" id="42192"/>
    <lineage>
        <taxon>Eukaryota</taxon>
        <taxon>Metazoa</taxon>
        <taxon>Spiralia</taxon>
        <taxon>Lophotrochozoa</taxon>
        <taxon>Mollusca</taxon>
        <taxon>Bivalvia</taxon>
        <taxon>Autobranchia</taxon>
        <taxon>Pteriomorphia</taxon>
        <taxon>Mytilida</taxon>
        <taxon>Mytiloidea</taxon>
        <taxon>Mytilidae</taxon>
        <taxon>Mytilinae</taxon>
        <taxon>Mytilus</taxon>
    </lineage>
</organism>
<protein>
    <submittedName>
        <fullName evidence="2">Uncharacterized protein</fullName>
    </submittedName>
</protein>